<organism evidence="4 5">
    <name type="scientific">Rehmannia glutinosa</name>
    <name type="common">Chinese foxglove</name>
    <dbReference type="NCBI Taxonomy" id="99300"/>
    <lineage>
        <taxon>Eukaryota</taxon>
        <taxon>Viridiplantae</taxon>
        <taxon>Streptophyta</taxon>
        <taxon>Embryophyta</taxon>
        <taxon>Tracheophyta</taxon>
        <taxon>Spermatophyta</taxon>
        <taxon>Magnoliopsida</taxon>
        <taxon>eudicotyledons</taxon>
        <taxon>Gunneridae</taxon>
        <taxon>Pentapetalae</taxon>
        <taxon>asterids</taxon>
        <taxon>lamiids</taxon>
        <taxon>Lamiales</taxon>
        <taxon>Orobanchaceae</taxon>
        <taxon>Rehmannieae</taxon>
        <taxon>Rehmannia</taxon>
    </lineage>
</organism>
<evidence type="ECO:0000313" key="4">
    <source>
        <dbReference type="EMBL" id="KAK6115691.1"/>
    </source>
</evidence>
<keyword evidence="3" id="KW-0012">Acyltransferase</keyword>
<comment type="caution">
    <text evidence="4">The sequence shown here is derived from an EMBL/GenBank/DDBJ whole genome shotgun (WGS) entry which is preliminary data.</text>
</comment>
<gene>
    <name evidence="4" type="ORF">DH2020_007960</name>
</gene>
<keyword evidence="2" id="KW-0808">Transferase</keyword>
<proteinExistence type="inferred from homology"/>
<sequence length="452" mass="50184">MVIISREKVRPSSPTPQHLQTYKLPMLDQISPSALLNYILYFPCTIEITDPESFSTQTAEQLKHSLSLILTRFYPLAGRVNIDGQSIICNDQGVPFLVAKFPGQKLSDHLLPNPNLFSRRRLIPCDADQVSPGSSVALIQANYFDCGGVAIGVIFWHKVLDGISICNFLNSWAAATTRGLSNDAAWPNYIAQYLFPHREDPPGGLGFLTITKNGKSVRRRYVFDALSISELKAKSSVLVQRPTRVEVVSALIWKCFMAASLANNCSASVVSHVVNLRRRAEPPFPSECFGNFIGFTAATNENNIEKDHGLGHLVRKIRDGISKIDGDYINRMYGDEGLSGYRQNLRLTWSDVPEGADVLKITSWCGFGLYTSADFGWGKPVWLASCDSGSPFSNVVWLMDTRDGDGIEAWVTLDENYMSVFDDVEDLRALACINPCPLDKIIMAPIRYKGFP</sequence>
<dbReference type="PANTHER" id="PTHR31623">
    <property type="entry name" value="F21J9.9"/>
    <property type="match status" value="1"/>
</dbReference>
<evidence type="ECO:0000256" key="2">
    <source>
        <dbReference type="ARBA" id="ARBA00022679"/>
    </source>
</evidence>
<dbReference type="Pfam" id="PF02458">
    <property type="entry name" value="Transferase"/>
    <property type="match status" value="1"/>
</dbReference>
<dbReference type="Proteomes" id="UP001318860">
    <property type="component" value="Unassembled WGS sequence"/>
</dbReference>
<dbReference type="Gene3D" id="3.30.559.10">
    <property type="entry name" value="Chloramphenicol acetyltransferase-like domain"/>
    <property type="match status" value="2"/>
</dbReference>
<reference evidence="4 5" key="1">
    <citation type="journal article" date="2021" name="Comput. Struct. Biotechnol. J.">
        <title>De novo genome assembly of the potent medicinal plant Rehmannia glutinosa using nanopore technology.</title>
        <authorList>
            <person name="Ma L."/>
            <person name="Dong C."/>
            <person name="Song C."/>
            <person name="Wang X."/>
            <person name="Zheng X."/>
            <person name="Niu Y."/>
            <person name="Chen S."/>
            <person name="Feng W."/>
        </authorList>
    </citation>
    <scope>NUCLEOTIDE SEQUENCE [LARGE SCALE GENOMIC DNA]</scope>
    <source>
        <strain evidence="4">DH-2019</strain>
    </source>
</reference>
<protein>
    <submittedName>
        <fullName evidence="4">Uncharacterized protein</fullName>
    </submittedName>
</protein>
<accession>A0ABR0U0I4</accession>
<evidence type="ECO:0000256" key="1">
    <source>
        <dbReference type="ARBA" id="ARBA00009861"/>
    </source>
</evidence>
<evidence type="ECO:0000313" key="5">
    <source>
        <dbReference type="Proteomes" id="UP001318860"/>
    </source>
</evidence>
<keyword evidence="5" id="KW-1185">Reference proteome</keyword>
<evidence type="ECO:0000256" key="3">
    <source>
        <dbReference type="ARBA" id="ARBA00023315"/>
    </source>
</evidence>
<dbReference type="InterPro" id="IPR023213">
    <property type="entry name" value="CAT-like_dom_sf"/>
</dbReference>
<comment type="similarity">
    <text evidence="1">Belongs to the plant acyltransferase family.</text>
</comment>
<name>A0ABR0U0I4_REHGL</name>
<dbReference type="PANTHER" id="PTHR31623:SF105">
    <property type="entry name" value="VINORINE SYNTHASE-LIKE"/>
    <property type="match status" value="1"/>
</dbReference>
<dbReference type="EMBL" id="JABTTQ020003506">
    <property type="protein sequence ID" value="KAK6115691.1"/>
    <property type="molecule type" value="Genomic_DNA"/>
</dbReference>